<name>A0AA96ZTD5_9EURY</name>
<feature type="binding site" evidence="7 8">
    <location>
        <position position="19"/>
    </location>
    <ligand>
        <name>S-adenosyl-L-methionine</name>
        <dbReference type="ChEBI" id="CHEBI:59789"/>
    </ligand>
</feature>
<evidence type="ECO:0000256" key="2">
    <source>
        <dbReference type="ARBA" id="ARBA00022552"/>
    </source>
</evidence>
<evidence type="ECO:0000256" key="6">
    <source>
        <dbReference type="ARBA" id="ARBA00022884"/>
    </source>
</evidence>
<dbReference type="GeneID" id="85196423"/>
<dbReference type="InterPro" id="IPR001737">
    <property type="entry name" value="KsgA/Erm"/>
</dbReference>
<evidence type="ECO:0000256" key="3">
    <source>
        <dbReference type="ARBA" id="ARBA00022603"/>
    </source>
</evidence>
<evidence type="ECO:0000313" key="11">
    <source>
        <dbReference type="Proteomes" id="UP001302978"/>
    </source>
</evidence>
<dbReference type="GO" id="GO:0000179">
    <property type="term" value="F:rRNA (adenine-N6,N6-)-dimethyltransferase activity"/>
    <property type="evidence" value="ECO:0007669"/>
    <property type="project" value="UniProtKB-UniRule"/>
</dbReference>
<comment type="subcellular location">
    <subcellularLocation>
        <location evidence="7">Cytoplasm</location>
    </subcellularLocation>
</comment>
<dbReference type="Proteomes" id="UP001302978">
    <property type="component" value="Chromosome"/>
</dbReference>
<keyword evidence="2 7" id="KW-0698">rRNA processing</keyword>
<dbReference type="InterPro" id="IPR029063">
    <property type="entry name" value="SAM-dependent_MTases_sf"/>
</dbReference>
<dbReference type="NCBIfam" id="TIGR00755">
    <property type="entry name" value="ksgA"/>
    <property type="match status" value="1"/>
</dbReference>
<comment type="function">
    <text evidence="7">Specifically dimethylates two adjacent adenosines in the loop of a conserved hairpin near the 3'-end of 16S rRNA in the 30S particle. May play a critical role in biogenesis of 30S subunits.</text>
</comment>
<dbReference type="PANTHER" id="PTHR11727:SF7">
    <property type="entry name" value="DIMETHYLADENOSINE TRANSFERASE-RELATED"/>
    <property type="match status" value="1"/>
</dbReference>
<dbReference type="SMART" id="SM00650">
    <property type="entry name" value="rADc"/>
    <property type="match status" value="1"/>
</dbReference>
<feature type="binding site" evidence="7 8">
    <location>
        <position position="46"/>
    </location>
    <ligand>
        <name>S-adenosyl-L-methionine</name>
        <dbReference type="ChEBI" id="CHEBI:59789"/>
    </ligand>
</feature>
<keyword evidence="6 7" id="KW-0694">RNA-binding</keyword>
<dbReference type="Gene3D" id="1.10.8.100">
    <property type="entry name" value="Ribosomal RNA adenine dimethylase-like, domain 2"/>
    <property type="match status" value="1"/>
</dbReference>
<evidence type="ECO:0000259" key="9">
    <source>
        <dbReference type="SMART" id="SM00650"/>
    </source>
</evidence>
<keyword evidence="5 7" id="KW-0949">S-adenosyl-L-methionine</keyword>
<keyword evidence="1 7" id="KW-0963">Cytoplasm</keyword>
<gene>
    <name evidence="7 10" type="primary">rsmA</name>
    <name evidence="7" type="synonym">ksgA</name>
    <name evidence="10" type="ORF">MmiHf6_17950</name>
</gene>
<dbReference type="PANTHER" id="PTHR11727">
    <property type="entry name" value="DIMETHYLADENOSINE TRANSFERASE"/>
    <property type="match status" value="1"/>
</dbReference>
<evidence type="ECO:0000313" key="10">
    <source>
        <dbReference type="EMBL" id="WNY24455.1"/>
    </source>
</evidence>
<dbReference type="GO" id="GO:0003723">
    <property type="term" value="F:RNA binding"/>
    <property type="evidence" value="ECO:0007669"/>
    <property type="project" value="UniProtKB-UniRule"/>
</dbReference>
<protein>
    <recommendedName>
        <fullName evidence="7">Probable ribosomal RNA small subunit methyltransferase A</fullName>
        <ecNumber evidence="7">2.1.1.-</ecNumber>
    </recommendedName>
    <alternativeName>
        <fullName evidence="7">16S rRNA dimethyladenosine transferase</fullName>
    </alternativeName>
    <alternativeName>
        <fullName evidence="7">16S rRNA dimethylase</fullName>
    </alternativeName>
    <alternativeName>
        <fullName evidence="7">S-adenosylmethionine-6-N',N'-adenosyl(rRNA) dimethyltransferase</fullName>
    </alternativeName>
</protein>
<dbReference type="InterPro" id="IPR023165">
    <property type="entry name" value="rRNA_Ade_diMease-like_C"/>
</dbReference>
<feature type="binding site" evidence="7 8">
    <location>
        <position position="109"/>
    </location>
    <ligand>
        <name>S-adenosyl-L-methionine</name>
        <dbReference type="ChEBI" id="CHEBI:59789"/>
    </ligand>
</feature>
<dbReference type="InterPro" id="IPR020598">
    <property type="entry name" value="rRNA_Ade_methylase_Trfase_N"/>
</dbReference>
<dbReference type="KEGG" id="mehf:MmiHf6_17950"/>
<dbReference type="HAMAP" id="MF_00607">
    <property type="entry name" value="16SrRNA_methyltr_A"/>
    <property type="match status" value="1"/>
</dbReference>
<evidence type="ECO:0000256" key="7">
    <source>
        <dbReference type="HAMAP-Rule" id="MF_00607"/>
    </source>
</evidence>
<evidence type="ECO:0000256" key="5">
    <source>
        <dbReference type="ARBA" id="ARBA00022691"/>
    </source>
</evidence>
<dbReference type="GO" id="GO:0005737">
    <property type="term" value="C:cytoplasm"/>
    <property type="evidence" value="ECO:0007669"/>
    <property type="project" value="UniProtKB-SubCell"/>
</dbReference>
<dbReference type="Gene3D" id="3.40.50.150">
    <property type="entry name" value="Vaccinia Virus protein VP39"/>
    <property type="match status" value="1"/>
</dbReference>
<keyword evidence="11" id="KW-1185">Reference proteome</keyword>
<proteinExistence type="inferred from homology"/>
<feature type="domain" description="Ribosomal RNA adenine methylase transferase N-terminal" evidence="9">
    <location>
        <begin position="26"/>
        <end position="192"/>
    </location>
</feature>
<dbReference type="RefSeq" id="WP_316557645.1">
    <property type="nucleotide sequence ID" value="NZ_CP131059.1"/>
</dbReference>
<keyword evidence="3 7" id="KW-0489">Methyltransferase</keyword>
<feature type="binding site" evidence="7 8">
    <location>
        <position position="21"/>
    </location>
    <ligand>
        <name>S-adenosyl-L-methionine</name>
        <dbReference type="ChEBI" id="CHEBI:59789"/>
    </ligand>
</feature>
<sequence>MVRQILKEYNVKGGKMDQHFLIDAAALDEIIDAARLEPADIVLEIGGGIGNLSERIAPRVSKLIIIELDPQMVRVLKSRLSVYENIEIIQGNVMDIDLSKLQFNKIVANLPYSISSDVTLKFLQHKFDLAVLMYQYEFAQRLTADSGGKDYGRLSVHVQYKTDASLILKVPKESFEPAPKVDSAVIQLIPRPASYAVEDEKFFFAVTKALFSQRRKKIKNTLLGSPLKSEIPDLKDVLDNLSDQPLDNSLVSNALQNKTVGDLLSMRAEELSPADIAYFSNLLYGKKSK</sequence>
<dbReference type="CDD" id="cd02440">
    <property type="entry name" value="AdoMet_MTases"/>
    <property type="match status" value="1"/>
</dbReference>
<reference evidence="10 11" key="1">
    <citation type="submission" date="2023-07" db="EMBL/GenBank/DDBJ databases">
        <title>Closed genoem sequence of Methanomicrococcus sp. Hf6.</title>
        <authorList>
            <person name="Poehlein A."/>
            <person name="Protasov E."/>
            <person name="Platt K."/>
            <person name="Reeh H."/>
            <person name="Daniel R."/>
            <person name="Brune A."/>
        </authorList>
    </citation>
    <scope>NUCLEOTIDE SEQUENCE [LARGE SCALE GENOMIC DNA]</scope>
    <source>
        <strain evidence="10 11">Hf6</strain>
    </source>
</reference>
<dbReference type="PROSITE" id="PS51689">
    <property type="entry name" value="SAM_RNA_A_N6_MT"/>
    <property type="match status" value="1"/>
</dbReference>
<evidence type="ECO:0000256" key="4">
    <source>
        <dbReference type="ARBA" id="ARBA00022679"/>
    </source>
</evidence>
<dbReference type="EC" id="2.1.1.-" evidence="7"/>
<comment type="caution">
    <text evidence="7 8">Lacks conserved residue(s) required for the propagation of feature annotation.</text>
</comment>
<evidence type="ECO:0000256" key="1">
    <source>
        <dbReference type="ARBA" id="ARBA00022490"/>
    </source>
</evidence>
<keyword evidence="4 7" id="KW-0808">Transferase</keyword>
<dbReference type="AlphaFoldDB" id="A0AA96ZTD5"/>
<evidence type="ECO:0000256" key="8">
    <source>
        <dbReference type="PROSITE-ProRule" id="PRU01026"/>
    </source>
</evidence>
<dbReference type="EMBL" id="CP131059">
    <property type="protein sequence ID" value="WNY24455.1"/>
    <property type="molecule type" value="Genomic_DNA"/>
</dbReference>
<dbReference type="Pfam" id="PF00398">
    <property type="entry name" value="RrnaAD"/>
    <property type="match status" value="1"/>
</dbReference>
<comment type="similarity">
    <text evidence="7">Belongs to the class I-like SAM-binding methyltransferase superfamily. rRNA adenine N(6)-methyltransferase family. RsmA subfamily.</text>
</comment>
<dbReference type="InterPro" id="IPR011530">
    <property type="entry name" value="rRNA_adenine_dimethylase"/>
</dbReference>
<organism evidence="10 11">
    <name type="scientific">Methanimicrococcus hongohii</name>
    <dbReference type="NCBI Taxonomy" id="3028295"/>
    <lineage>
        <taxon>Archaea</taxon>
        <taxon>Methanobacteriati</taxon>
        <taxon>Methanobacteriota</taxon>
        <taxon>Stenosarchaea group</taxon>
        <taxon>Methanomicrobia</taxon>
        <taxon>Methanosarcinales</taxon>
        <taxon>Methanosarcinaceae</taxon>
        <taxon>Methanimicrococcus</taxon>
    </lineage>
</organism>
<feature type="binding site" evidence="7 8">
    <location>
        <position position="67"/>
    </location>
    <ligand>
        <name>S-adenosyl-L-methionine</name>
        <dbReference type="ChEBI" id="CHEBI:59789"/>
    </ligand>
</feature>
<dbReference type="SUPFAM" id="SSF53335">
    <property type="entry name" value="S-adenosyl-L-methionine-dependent methyltransferases"/>
    <property type="match status" value="1"/>
</dbReference>
<accession>A0AA96ZTD5</accession>